<dbReference type="InterPro" id="IPR013154">
    <property type="entry name" value="ADH-like_N"/>
</dbReference>
<dbReference type="Pfam" id="PF00107">
    <property type="entry name" value="ADH_zinc_N"/>
    <property type="match status" value="1"/>
</dbReference>
<organism evidence="4 5">
    <name type="scientific">Fistulina hepatica ATCC 64428</name>
    <dbReference type="NCBI Taxonomy" id="1128425"/>
    <lineage>
        <taxon>Eukaryota</taxon>
        <taxon>Fungi</taxon>
        <taxon>Dikarya</taxon>
        <taxon>Basidiomycota</taxon>
        <taxon>Agaricomycotina</taxon>
        <taxon>Agaricomycetes</taxon>
        <taxon>Agaricomycetidae</taxon>
        <taxon>Agaricales</taxon>
        <taxon>Fistulinaceae</taxon>
        <taxon>Fistulina</taxon>
    </lineage>
</organism>
<dbReference type="Pfam" id="PF08240">
    <property type="entry name" value="ADH_N"/>
    <property type="match status" value="1"/>
</dbReference>
<sequence length="333" mass="35830">MATMRAVLIKDGKGPIENLYIGETEKPVAGPGEVLIKAFALNRLDIIQREGNYPPPPGSSDVLGVEFSGQVSQLGEGVTIWKVGDDVFGLAGGGAYAEYIRVPDTHLIRKPDRMSWAEAASIPEAFLTAFQSLIVINELKAGDDVLIHAGASGVGIAATQLARVYNASTISVTASSDAKLQQLLTSPTPPTHGINYKMQDFSQQVKSITGGKGVDVLLDFVGQSHWTKNIDSLALDGRISLQGLLSGGNVAEFNLAPILSKRLKIQGSTLRSRSLSYQTDLIQRFAKEVLPKMGADGPIRLYIHKVFPWTEIQRAHKEMEANSNAGKIVVEVV</sequence>
<dbReference type="CDD" id="cd05276">
    <property type="entry name" value="p53_inducible_oxidoreductase"/>
    <property type="match status" value="1"/>
</dbReference>
<dbReference type="SUPFAM" id="SSF50129">
    <property type="entry name" value="GroES-like"/>
    <property type="match status" value="1"/>
</dbReference>
<accession>A0A0D7ALE0</accession>
<dbReference type="InterPro" id="IPR011032">
    <property type="entry name" value="GroES-like_sf"/>
</dbReference>
<evidence type="ECO:0000313" key="4">
    <source>
        <dbReference type="EMBL" id="KIY52377.1"/>
    </source>
</evidence>
<dbReference type="InterPro" id="IPR036291">
    <property type="entry name" value="NAD(P)-bd_dom_sf"/>
</dbReference>
<proteinExistence type="predicted"/>
<dbReference type="PANTHER" id="PTHR48106">
    <property type="entry name" value="QUINONE OXIDOREDUCTASE PIG3-RELATED"/>
    <property type="match status" value="1"/>
</dbReference>
<feature type="domain" description="Enoyl reductase (ER)" evidence="3">
    <location>
        <begin position="14"/>
        <end position="330"/>
    </location>
</feature>
<dbReference type="OrthoDB" id="203908at2759"/>
<dbReference type="Gene3D" id="3.90.180.10">
    <property type="entry name" value="Medium-chain alcohol dehydrogenases, catalytic domain"/>
    <property type="match status" value="1"/>
</dbReference>
<reference evidence="4 5" key="1">
    <citation type="journal article" date="2015" name="Fungal Genet. Biol.">
        <title>Evolution of novel wood decay mechanisms in Agaricales revealed by the genome sequences of Fistulina hepatica and Cylindrobasidium torrendii.</title>
        <authorList>
            <person name="Floudas D."/>
            <person name="Held B.W."/>
            <person name="Riley R."/>
            <person name="Nagy L.G."/>
            <person name="Koehler G."/>
            <person name="Ransdell A.S."/>
            <person name="Younus H."/>
            <person name="Chow J."/>
            <person name="Chiniquy J."/>
            <person name="Lipzen A."/>
            <person name="Tritt A."/>
            <person name="Sun H."/>
            <person name="Haridas S."/>
            <person name="LaButti K."/>
            <person name="Ohm R.A."/>
            <person name="Kues U."/>
            <person name="Blanchette R.A."/>
            <person name="Grigoriev I.V."/>
            <person name="Minto R.E."/>
            <person name="Hibbett D.S."/>
        </authorList>
    </citation>
    <scope>NUCLEOTIDE SEQUENCE [LARGE SCALE GENOMIC DNA]</scope>
    <source>
        <strain evidence="4 5">ATCC 64428</strain>
    </source>
</reference>
<keyword evidence="2" id="KW-0560">Oxidoreductase</keyword>
<protein>
    <submittedName>
        <fullName evidence="4">Quinone oxidoreductase putative</fullName>
    </submittedName>
</protein>
<dbReference type="GO" id="GO:0070402">
    <property type="term" value="F:NADPH binding"/>
    <property type="evidence" value="ECO:0007669"/>
    <property type="project" value="TreeGrafter"/>
</dbReference>
<evidence type="ECO:0000313" key="5">
    <source>
        <dbReference type="Proteomes" id="UP000054144"/>
    </source>
</evidence>
<keyword evidence="1" id="KW-0521">NADP</keyword>
<dbReference type="InterPro" id="IPR013149">
    <property type="entry name" value="ADH-like_C"/>
</dbReference>
<name>A0A0D7ALE0_9AGAR</name>
<dbReference type="SMART" id="SM00829">
    <property type="entry name" value="PKS_ER"/>
    <property type="match status" value="1"/>
</dbReference>
<evidence type="ECO:0000259" key="3">
    <source>
        <dbReference type="SMART" id="SM00829"/>
    </source>
</evidence>
<evidence type="ECO:0000256" key="2">
    <source>
        <dbReference type="ARBA" id="ARBA00023002"/>
    </source>
</evidence>
<dbReference type="AlphaFoldDB" id="A0A0D7ALE0"/>
<dbReference type="SUPFAM" id="SSF51735">
    <property type="entry name" value="NAD(P)-binding Rossmann-fold domains"/>
    <property type="match status" value="1"/>
</dbReference>
<gene>
    <name evidence="4" type="ORF">FISHEDRAFT_35156</name>
</gene>
<dbReference type="Proteomes" id="UP000054144">
    <property type="component" value="Unassembled WGS sequence"/>
</dbReference>
<dbReference type="NCBIfam" id="TIGR02824">
    <property type="entry name" value="quinone_pig3"/>
    <property type="match status" value="1"/>
</dbReference>
<dbReference type="GO" id="GO:0016651">
    <property type="term" value="F:oxidoreductase activity, acting on NAD(P)H"/>
    <property type="evidence" value="ECO:0007669"/>
    <property type="project" value="TreeGrafter"/>
</dbReference>
<evidence type="ECO:0000256" key="1">
    <source>
        <dbReference type="ARBA" id="ARBA00022857"/>
    </source>
</evidence>
<dbReference type="EMBL" id="KN881643">
    <property type="protein sequence ID" value="KIY52377.1"/>
    <property type="molecule type" value="Genomic_DNA"/>
</dbReference>
<dbReference type="InterPro" id="IPR020843">
    <property type="entry name" value="ER"/>
</dbReference>
<dbReference type="PANTHER" id="PTHR48106:SF18">
    <property type="entry name" value="QUINONE OXIDOREDUCTASE PIG3"/>
    <property type="match status" value="1"/>
</dbReference>
<dbReference type="InterPro" id="IPR014189">
    <property type="entry name" value="Quinone_OxRdtase_PIG3"/>
</dbReference>
<dbReference type="Gene3D" id="3.40.50.720">
    <property type="entry name" value="NAD(P)-binding Rossmann-like Domain"/>
    <property type="match status" value="1"/>
</dbReference>
<keyword evidence="5" id="KW-1185">Reference proteome</keyword>